<protein>
    <recommendedName>
        <fullName evidence="6">RRM domain-containing protein</fullName>
    </recommendedName>
</protein>
<evidence type="ECO:0000256" key="3">
    <source>
        <dbReference type="PROSITE-ProRule" id="PRU00176"/>
    </source>
</evidence>
<keyword evidence="5" id="KW-0472">Membrane</keyword>
<dbReference type="GO" id="GO:0008380">
    <property type="term" value="P:RNA splicing"/>
    <property type="evidence" value="ECO:0007669"/>
    <property type="project" value="UniProtKB-KW"/>
</dbReference>
<dbReference type="EMBL" id="JAHRHJ020000009">
    <property type="protein sequence ID" value="KAH9301804.1"/>
    <property type="molecule type" value="Genomic_DNA"/>
</dbReference>
<evidence type="ECO:0000256" key="4">
    <source>
        <dbReference type="SAM" id="MobiDB-lite"/>
    </source>
</evidence>
<feature type="domain" description="RRM" evidence="6">
    <location>
        <begin position="209"/>
        <end position="248"/>
    </location>
</feature>
<feature type="region of interest" description="Disordered" evidence="4">
    <location>
        <begin position="1"/>
        <end position="37"/>
    </location>
</feature>
<dbReference type="InterPro" id="IPR050907">
    <property type="entry name" value="SRSF"/>
</dbReference>
<evidence type="ECO:0000259" key="6">
    <source>
        <dbReference type="PROSITE" id="PS50102"/>
    </source>
</evidence>
<feature type="transmembrane region" description="Helical" evidence="5">
    <location>
        <begin position="148"/>
        <end position="173"/>
    </location>
</feature>
<dbReference type="GO" id="GO:0003723">
    <property type="term" value="F:RNA binding"/>
    <property type="evidence" value="ECO:0007669"/>
    <property type="project" value="UniProtKB-UniRule"/>
</dbReference>
<dbReference type="InterPro" id="IPR012677">
    <property type="entry name" value="Nucleotide-bd_a/b_plait_sf"/>
</dbReference>
<dbReference type="PANTHER" id="PTHR23147">
    <property type="entry name" value="SERINE/ARGININE RICH SPLICING FACTOR"/>
    <property type="match status" value="1"/>
</dbReference>
<keyword evidence="2" id="KW-0508">mRNA splicing</keyword>
<organism evidence="7 8">
    <name type="scientific">Taxus chinensis</name>
    <name type="common">Chinese yew</name>
    <name type="synonym">Taxus wallichiana var. chinensis</name>
    <dbReference type="NCBI Taxonomy" id="29808"/>
    <lineage>
        <taxon>Eukaryota</taxon>
        <taxon>Viridiplantae</taxon>
        <taxon>Streptophyta</taxon>
        <taxon>Embryophyta</taxon>
        <taxon>Tracheophyta</taxon>
        <taxon>Spermatophyta</taxon>
        <taxon>Pinopsida</taxon>
        <taxon>Pinidae</taxon>
        <taxon>Conifers II</taxon>
        <taxon>Cupressales</taxon>
        <taxon>Taxaceae</taxon>
        <taxon>Taxus</taxon>
    </lineage>
</organism>
<evidence type="ECO:0000256" key="1">
    <source>
        <dbReference type="ARBA" id="ARBA00022664"/>
    </source>
</evidence>
<dbReference type="PROSITE" id="PS50102">
    <property type="entry name" value="RRM"/>
    <property type="match status" value="1"/>
</dbReference>
<keyword evidence="5" id="KW-0812">Transmembrane</keyword>
<reference evidence="7 8" key="1">
    <citation type="journal article" date="2021" name="Nat. Plants">
        <title>The Taxus genome provides insights into paclitaxel biosynthesis.</title>
        <authorList>
            <person name="Xiong X."/>
            <person name="Gou J."/>
            <person name="Liao Q."/>
            <person name="Li Y."/>
            <person name="Zhou Q."/>
            <person name="Bi G."/>
            <person name="Li C."/>
            <person name="Du R."/>
            <person name="Wang X."/>
            <person name="Sun T."/>
            <person name="Guo L."/>
            <person name="Liang H."/>
            <person name="Lu P."/>
            <person name="Wu Y."/>
            <person name="Zhang Z."/>
            <person name="Ro D.K."/>
            <person name="Shang Y."/>
            <person name="Huang S."/>
            <person name="Yan J."/>
        </authorList>
    </citation>
    <scope>NUCLEOTIDE SEQUENCE [LARGE SCALE GENOMIC DNA]</scope>
    <source>
        <strain evidence="7">Ta-2019</strain>
    </source>
</reference>
<evidence type="ECO:0000313" key="7">
    <source>
        <dbReference type="EMBL" id="KAH9301804.1"/>
    </source>
</evidence>
<gene>
    <name evidence="7" type="ORF">KI387_013387</name>
</gene>
<sequence length="436" mass="49487">YRMRRHSASFSPPSRGYGGRGRSPPRGRYGGYGGRREPNTSLLVRNIPRDCRSDELRIPFERFGPLKDVYLPKDYYTGGRSDLILKTSKIVGQMKWCIHKKIEFGAKLSPRGSCNFKSSQLKNLKFHACIEVAIIVTVKGQQLSLDCYILLCYLLAPFIGSLIKIFLVCIDQYSWDMESMKGDSIWLLCAHLLLAGLCCVCLEESACLEPRGFGFVQFMDPLDAAEAQYHMDGQYIGGREITVVLAEENRKKPDEMRVRSRASYFLIVSVVSIVLHRKCHTDLNLHEAMDATDRLTMLALDHDHAHVLLVIAPHLSVVDAIRGHILQYQGEDTSVLFHLVRNTIEPEVLLMIELRVTLQFGGLILHNLLEMEGGDLLAMGIMILYLNLGHVREILHLQWHLEDVDILILLVHLQDHFLVPAQDLLINCQEIEDETG</sequence>
<feature type="non-terminal residue" evidence="7">
    <location>
        <position position="436"/>
    </location>
</feature>
<keyword evidence="8" id="KW-1185">Reference proteome</keyword>
<accession>A0AA38CRM4</accession>
<evidence type="ECO:0000313" key="8">
    <source>
        <dbReference type="Proteomes" id="UP000824469"/>
    </source>
</evidence>
<evidence type="ECO:0000256" key="5">
    <source>
        <dbReference type="SAM" id="Phobius"/>
    </source>
</evidence>
<dbReference type="Pfam" id="PF00076">
    <property type="entry name" value="RRM_1"/>
    <property type="match status" value="2"/>
</dbReference>
<dbReference type="OMA" id="VQFMDPL"/>
<feature type="non-terminal residue" evidence="7">
    <location>
        <position position="1"/>
    </location>
</feature>
<dbReference type="SUPFAM" id="SSF54928">
    <property type="entry name" value="RNA-binding domain, RBD"/>
    <property type="match status" value="1"/>
</dbReference>
<keyword evidence="5" id="KW-1133">Transmembrane helix</keyword>
<dbReference type="AlphaFoldDB" id="A0AA38CRM4"/>
<name>A0AA38CRM4_TAXCH</name>
<keyword evidence="3" id="KW-0694">RNA-binding</keyword>
<dbReference type="InterPro" id="IPR000504">
    <property type="entry name" value="RRM_dom"/>
</dbReference>
<dbReference type="Gene3D" id="3.30.70.330">
    <property type="match status" value="2"/>
</dbReference>
<proteinExistence type="predicted"/>
<dbReference type="Proteomes" id="UP000824469">
    <property type="component" value="Unassembled WGS sequence"/>
</dbReference>
<comment type="caution">
    <text evidence="7">The sequence shown here is derived from an EMBL/GenBank/DDBJ whole genome shotgun (WGS) entry which is preliminary data.</text>
</comment>
<keyword evidence="1" id="KW-0507">mRNA processing</keyword>
<evidence type="ECO:0000256" key="2">
    <source>
        <dbReference type="ARBA" id="ARBA00023187"/>
    </source>
</evidence>
<dbReference type="InterPro" id="IPR035979">
    <property type="entry name" value="RBD_domain_sf"/>
</dbReference>
<dbReference type="GO" id="GO:0006397">
    <property type="term" value="P:mRNA processing"/>
    <property type="evidence" value="ECO:0007669"/>
    <property type="project" value="UniProtKB-KW"/>
</dbReference>